<dbReference type="AlphaFoldDB" id="A0A2T2WJE0"/>
<name>A0A2T2WJE0_9FIRM</name>
<organism evidence="1 2">
    <name type="scientific">Sulfobacillus acidophilus</name>
    <dbReference type="NCBI Taxonomy" id="53633"/>
    <lineage>
        <taxon>Bacteria</taxon>
        <taxon>Bacillati</taxon>
        <taxon>Bacillota</taxon>
        <taxon>Clostridia</taxon>
        <taxon>Eubacteriales</taxon>
        <taxon>Clostridiales Family XVII. Incertae Sedis</taxon>
        <taxon>Sulfobacillus</taxon>
    </lineage>
</organism>
<proteinExistence type="predicted"/>
<evidence type="ECO:0000313" key="2">
    <source>
        <dbReference type="Proteomes" id="UP000241848"/>
    </source>
</evidence>
<dbReference type="Proteomes" id="UP000241848">
    <property type="component" value="Unassembled WGS sequence"/>
</dbReference>
<reference evidence="1 2" key="1">
    <citation type="journal article" date="2014" name="BMC Genomics">
        <title>Comparison of environmental and isolate Sulfobacillus genomes reveals diverse carbon, sulfur, nitrogen, and hydrogen metabolisms.</title>
        <authorList>
            <person name="Justice N.B."/>
            <person name="Norman A."/>
            <person name="Brown C.T."/>
            <person name="Singh A."/>
            <person name="Thomas B.C."/>
            <person name="Banfield J.F."/>
        </authorList>
    </citation>
    <scope>NUCLEOTIDE SEQUENCE [LARGE SCALE GENOMIC DNA]</scope>
    <source>
        <strain evidence="1">AMDSBA3</strain>
    </source>
</reference>
<evidence type="ECO:0000313" key="1">
    <source>
        <dbReference type="EMBL" id="PSR22359.1"/>
    </source>
</evidence>
<comment type="caution">
    <text evidence="1">The sequence shown here is derived from an EMBL/GenBank/DDBJ whole genome shotgun (WGS) entry which is preliminary data.</text>
</comment>
<sequence>MRRIAVARWVLCEQRGRLGLGEAGFDFKRVAVRAGAVGHVMSFRMAGKTRRLMEAQAALHQVVSFGRERNP</sequence>
<protein>
    <submittedName>
        <fullName evidence="1">Uncharacterized protein</fullName>
    </submittedName>
</protein>
<gene>
    <name evidence="1" type="ORF">C7B45_07020</name>
</gene>
<dbReference type="EMBL" id="PXYV01000018">
    <property type="protein sequence ID" value="PSR22359.1"/>
    <property type="molecule type" value="Genomic_DNA"/>
</dbReference>
<accession>A0A2T2WJE0</accession>